<name>A0A165H7H7_9BASI</name>
<dbReference type="GO" id="GO:0016706">
    <property type="term" value="F:2-oxoglutarate-dependent dioxygenase activity"/>
    <property type="evidence" value="ECO:0007669"/>
    <property type="project" value="TreeGrafter"/>
</dbReference>
<keyword evidence="4" id="KW-0560">Oxidoreductase</keyword>
<keyword evidence="8" id="KW-1185">Reference proteome</keyword>
<evidence type="ECO:0000256" key="1">
    <source>
        <dbReference type="ARBA" id="ARBA00005896"/>
    </source>
</evidence>
<dbReference type="InterPro" id="IPR042098">
    <property type="entry name" value="TauD-like_sf"/>
</dbReference>
<sequence length="344" mass="38442">MISPLRLRVFKTIRLLTTSASLQGSLATFVSYDLTPHIGTSFPDPLIQLSSFLKDARSSELIKDLATLVSHRGVVFFTNQDLSIDQQKQLMLKMGELTGRPKSSGLHKHPVSEDTPELGADVSIISSMGGIARAGVEVQSRASNGWHTDISFETVPADYSMLRMHTLPHTGGDTLWASGYEAYDRLSPAYQQFLEGLTALHDGNFFHETARARNLTVQDHRGSPLNVGDDLSATHPVVRTHPVTGFKALYVNRSFTTRILELTKEESDHQLEYLFRHVSENHDLQVRYRWGRNDVAIWDNRAVLHTATNDYNGDRQGNRVVGVGERPFLDSGSRSRREALAISF</sequence>
<evidence type="ECO:0000313" key="7">
    <source>
        <dbReference type="EMBL" id="KZT58951.1"/>
    </source>
</evidence>
<evidence type="ECO:0000313" key="8">
    <source>
        <dbReference type="Proteomes" id="UP000076842"/>
    </source>
</evidence>
<dbReference type="Gene3D" id="3.60.130.10">
    <property type="entry name" value="Clavaminate synthase-like"/>
    <property type="match status" value="1"/>
</dbReference>
<keyword evidence="5" id="KW-0408">Iron</keyword>
<dbReference type="STRING" id="1353952.A0A165H7H7"/>
<proteinExistence type="inferred from homology"/>
<protein>
    <submittedName>
        <fullName evidence="7">Taurine catabolism dioxygenase</fullName>
    </submittedName>
</protein>
<reference evidence="7 8" key="1">
    <citation type="journal article" date="2016" name="Mol. Biol. Evol.">
        <title>Comparative Genomics of Early-Diverging Mushroom-Forming Fungi Provides Insights into the Origins of Lignocellulose Decay Capabilities.</title>
        <authorList>
            <person name="Nagy L.G."/>
            <person name="Riley R."/>
            <person name="Tritt A."/>
            <person name="Adam C."/>
            <person name="Daum C."/>
            <person name="Floudas D."/>
            <person name="Sun H."/>
            <person name="Yadav J.S."/>
            <person name="Pangilinan J."/>
            <person name="Larsson K.H."/>
            <person name="Matsuura K."/>
            <person name="Barry K."/>
            <person name="Labutti K."/>
            <person name="Kuo R."/>
            <person name="Ohm R.A."/>
            <person name="Bhattacharya S.S."/>
            <person name="Shirouzu T."/>
            <person name="Yoshinaga Y."/>
            <person name="Martin F.M."/>
            <person name="Grigoriev I.V."/>
            <person name="Hibbett D.S."/>
        </authorList>
    </citation>
    <scope>NUCLEOTIDE SEQUENCE [LARGE SCALE GENOMIC DNA]</scope>
    <source>
        <strain evidence="7 8">HHB12733</strain>
    </source>
</reference>
<dbReference type="GO" id="GO:0005737">
    <property type="term" value="C:cytoplasm"/>
    <property type="evidence" value="ECO:0007669"/>
    <property type="project" value="TreeGrafter"/>
</dbReference>
<keyword evidence="3 7" id="KW-0223">Dioxygenase</keyword>
<gene>
    <name evidence="7" type="ORF">CALCODRAFT_467512</name>
</gene>
<evidence type="ECO:0000256" key="3">
    <source>
        <dbReference type="ARBA" id="ARBA00022964"/>
    </source>
</evidence>
<dbReference type="InParanoid" id="A0A165H7H7"/>
<dbReference type="AlphaFoldDB" id="A0A165H7H7"/>
<dbReference type="PANTHER" id="PTHR30468">
    <property type="entry name" value="ALPHA-KETOGLUTARATE-DEPENDENT SULFONATE DIOXYGENASE"/>
    <property type="match status" value="1"/>
</dbReference>
<dbReference type="GO" id="GO:0046872">
    <property type="term" value="F:metal ion binding"/>
    <property type="evidence" value="ECO:0007669"/>
    <property type="project" value="UniProtKB-KW"/>
</dbReference>
<dbReference type="Proteomes" id="UP000076842">
    <property type="component" value="Unassembled WGS sequence"/>
</dbReference>
<dbReference type="InterPro" id="IPR051323">
    <property type="entry name" value="AtsK-like"/>
</dbReference>
<dbReference type="PANTHER" id="PTHR30468:SF10">
    <property type="entry name" value="TAUD_TFDA-LIKE DOMAIN-CONTAINING PROTEIN"/>
    <property type="match status" value="1"/>
</dbReference>
<evidence type="ECO:0000259" key="6">
    <source>
        <dbReference type="Pfam" id="PF02668"/>
    </source>
</evidence>
<dbReference type="Pfam" id="PF02668">
    <property type="entry name" value="TauD"/>
    <property type="match status" value="1"/>
</dbReference>
<dbReference type="InterPro" id="IPR003819">
    <property type="entry name" value="TauD/TfdA-like"/>
</dbReference>
<keyword evidence="2" id="KW-0479">Metal-binding</keyword>
<comment type="similarity">
    <text evidence="1">Belongs to the TfdA dioxygenase family.</text>
</comment>
<dbReference type="OrthoDB" id="10257314at2759"/>
<accession>A0A165H7H7</accession>
<evidence type="ECO:0000256" key="2">
    <source>
        <dbReference type="ARBA" id="ARBA00022723"/>
    </source>
</evidence>
<evidence type="ECO:0000256" key="4">
    <source>
        <dbReference type="ARBA" id="ARBA00023002"/>
    </source>
</evidence>
<organism evidence="7 8">
    <name type="scientific">Calocera cornea HHB12733</name>
    <dbReference type="NCBI Taxonomy" id="1353952"/>
    <lineage>
        <taxon>Eukaryota</taxon>
        <taxon>Fungi</taxon>
        <taxon>Dikarya</taxon>
        <taxon>Basidiomycota</taxon>
        <taxon>Agaricomycotina</taxon>
        <taxon>Dacrymycetes</taxon>
        <taxon>Dacrymycetales</taxon>
        <taxon>Dacrymycetaceae</taxon>
        <taxon>Calocera</taxon>
    </lineage>
</organism>
<feature type="domain" description="TauD/TfdA-like" evidence="6">
    <location>
        <begin position="33"/>
        <end position="316"/>
    </location>
</feature>
<evidence type="ECO:0000256" key="5">
    <source>
        <dbReference type="ARBA" id="ARBA00023004"/>
    </source>
</evidence>
<dbReference type="EMBL" id="KV423945">
    <property type="protein sequence ID" value="KZT58951.1"/>
    <property type="molecule type" value="Genomic_DNA"/>
</dbReference>
<dbReference type="SUPFAM" id="SSF51197">
    <property type="entry name" value="Clavaminate synthase-like"/>
    <property type="match status" value="1"/>
</dbReference>